<protein>
    <submittedName>
        <fullName evidence="2">Uncharacterized protein</fullName>
    </submittedName>
</protein>
<accession>A0A0F9G7J1</accession>
<gene>
    <name evidence="2" type="ORF">LCGC14_1861200</name>
</gene>
<proteinExistence type="predicted"/>
<comment type="caution">
    <text evidence="2">The sequence shown here is derived from an EMBL/GenBank/DDBJ whole genome shotgun (WGS) entry which is preliminary data.</text>
</comment>
<reference evidence="2" key="1">
    <citation type="journal article" date="2015" name="Nature">
        <title>Complex archaea that bridge the gap between prokaryotes and eukaryotes.</title>
        <authorList>
            <person name="Spang A."/>
            <person name="Saw J.H."/>
            <person name="Jorgensen S.L."/>
            <person name="Zaremba-Niedzwiedzka K."/>
            <person name="Martijn J."/>
            <person name="Lind A.E."/>
            <person name="van Eijk R."/>
            <person name="Schleper C."/>
            <person name="Guy L."/>
            <person name="Ettema T.J."/>
        </authorList>
    </citation>
    <scope>NUCLEOTIDE SEQUENCE</scope>
</reference>
<dbReference type="EMBL" id="LAZR01018837">
    <property type="protein sequence ID" value="KKL94784.1"/>
    <property type="molecule type" value="Genomic_DNA"/>
</dbReference>
<evidence type="ECO:0000313" key="2">
    <source>
        <dbReference type="EMBL" id="KKL94784.1"/>
    </source>
</evidence>
<evidence type="ECO:0000256" key="1">
    <source>
        <dbReference type="SAM" id="MobiDB-lite"/>
    </source>
</evidence>
<sequence>MRNTMVALALAAAVAAPGCGQQDSLEGSSIEKAWEQMREDGGVEHTLRIEKRGKGLQLAHRDEHASDSVDLKIVILPLGREAKDASDMGFVGTWGTSIRTVGTRGSPSNFVRARSLVLSPDGKAEHIVEEGGRTFQPRPGARIDPDSHKPQRRPLPQPHLDTVERRTGLWRRTGPTTAKLVLKPADIPPHGQSVNGLLLSLSADKDTWDPSGDITFTIGLQNLNITVPRWLWFAALVVPGRFCQHVGWPALVEICVQATGGKVWRFRAGSDKDALDLHPHRPLTLRSNDGVRHQTSLAELARDERAAALKSWSNAGQLMVWAELAPLADPVPWWWYYPSGRDGPVPKAKPEEFQNGWPPWAWKGKLVTGVLRIEVRAGPPSRQEKPTSRPVAE</sequence>
<name>A0A0F9G7J1_9ZZZZ</name>
<feature type="region of interest" description="Disordered" evidence="1">
    <location>
        <begin position="129"/>
        <end position="159"/>
    </location>
</feature>
<organism evidence="2">
    <name type="scientific">marine sediment metagenome</name>
    <dbReference type="NCBI Taxonomy" id="412755"/>
    <lineage>
        <taxon>unclassified sequences</taxon>
        <taxon>metagenomes</taxon>
        <taxon>ecological metagenomes</taxon>
    </lineage>
</organism>
<dbReference type="AlphaFoldDB" id="A0A0F9G7J1"/>